<proteinExistence type="predicted"/>
<reference evidence="2" key="2">
    <citation type="journal article" date="2021" name="PeerJ">
        <title>Extensive microbial diversity within the chicken gut microbiome revealed by metagenomics and culture.</title>
        <authorList>
            <person name="Gilroy R."/>
            <person name="Ravi A."/>
            <person name="Getino M."/>
            <person name="Pursley I."/>
            <person name="Horton D.L."/>
            <person name="Alikhan N.F."/>
            <person name="Baker D."/>
            <person name="Gharbi K."/>
            <person name="Hall N."/>
            <person name="Watson M."/>
            <person name="Adriaenssens E.M."/>
            <person name="Foster-Nyarko E."/>
            <person name="Jarju S."/>
            <person name="Secka A."/>
            <person name="Antonio M."/>
            <person name="Oren A."/>
            <person name="Chaudhuri R.R."/>
            <person name="La Ragione R."/>
            <person name="Hildebrand F."/>
            <person name="Pallen M.J."/>
        </authorList>
    </citation>
    <scope>NUCLEOTIDE SEQUENCE</scope>
    <source>
        <strain evidence="2">1748</strain>
    </source>
</reference>
<evidence type="ECO:0000313" key="2">
    <source>
        <dbReference type="EMBL" id="MBO8414597.1"/>
    </source>
</evidence>
<dbReference type="Proteomes" id="UP000823629">
    <property type="component" value="Unassembled WGS sequence"/>
</dbReference>
<dbReference type="PANTHER" id="PTHR11091:SF3">
    <property type="entry name" value="2,3-DIKETO-L-GULONATE REDUCTASE"/>
    <property type="match status" value="1"/>
</dbReference>
<dbReference type="Gene3D" id="1.10.1530.10">
    <property type="match status" value="1"/>
</dbReference>
<dbReference type="PANTHER" id="PTHR11091">
    <property type="entry name" value="OXIDOREDUCTASE-RELATED"/>
    <property type="match status" value="1"/>
</dbReference>
<protein>
    <submittedName>
        <fullName evidence="2">3-dehydro-L-gulonate 2-dehydrogenase</fullName>
        <ecNumber evidence="2">1.1.1.130</ecNumber>
    </submittedName>
</protein>
<accession>A0A9D9DA09</accession>
<gene>
    <name evidence="2" type="primary">yiaK</name>
    <name evidence="2" type="ORF">IAC78_03925</name>
</gene>
<dbReference type="InterPro" id="IPR043144">
    <property type="entry name" value="Mal/L-sulf/L-lact_DH-like_ah"/>
</dbReference>
<dbReference type="InterPro" id="IPR036111">
    <property type="entry name" value="Mal/L-sulfo/L-lacto_DH-like_sf"/>
</dbReference>
<reference evidence="2" key="1">
    <citation type="submission" date="2020-10" db="EMBL/GenBank/DDBJ databases">
        <authorList>
            <person name="Gilroy R."/>
        </authorList>
    </citation>
    <scope>NUCLEOTIDE SEQUENCE</scope>
    <source>
        <strain evidence="2">1748</strain>
    </source>
</reference>
<dbReference type="Gene3D" id="3.30.1370.60">
    <property type="entry name" value="Hypothetical oxidoreductase yiak, domain 2"/>
    <property type="match status" value="1"/>
</dbReference>
<dbReference type="Pfam" id="PF02615">
    <property type="entry name" value="Ldh_2"/>
    <property type="match status" value="1"/>
</dbReference>
<name>A0A9D9DA09_9BACL</name>
<dbReference type="InterPro" id="IPR003767">
    <property type="entry name" value="Malate/L-lactate_DH-like"/>
</dbReference>
<dbReference type="GO" id="GO:0047559">
    <property type="term" value="F:3-dehydro-L-gulonate 2-dehydrogenase activity"/>
    <property type="evidence" value="ECO:0007669"/>
    <property type="project" value="UniProtKB-EC"/>
</dbReference>
<dbReference type="InterPro" id="IPR043143">
    <property type="entry name" value="Mal/L-sulf/L-lact_DH-like_NADP"/>
</dbReference>
<dbReference type="EMBL" id="JADING010000113">
    <property type="protein sequence ID" value="MBO8414597.1"/>
    <property type="molecule type" value="Genomic_DNA"/>
</dbReference>
<sequence length="331" mass="36867">MFVKYEDLIKLFTEKLVKHGVEENLAREAATIFADNSCDGVYTHGANRFPRIIRYIDEKVIDFSKVLTEVSTFNAFAKYDGHRGFGPLNAKKAMQIAIDKAKEYGIGGVCLVNNNHWLRGGTYGELALENNMVGICFTNSTGILPPWGGKEPKLGNNPLVMAVPCEGKHILMDMAISQYSYGKLEETRLKGQKLPYPGGYDENGNLTTDPGAIEKSLRALPIGYWKGSSLALLLDLILAVFGAMPTKDISKQKEEVGLSQMFIAIDPTRFESQEYIKSIVDAIIEDVKSATPVDEKSSIRYPGEREYKVRKENLEKGIPVLDEVYKTIIEL</sequence>
<organism evidence="2 3">
    <name type="scientific">Candidatus Scatoplasma merdavium</name>
    <dbReference type="NCBI Taxonomy" id="2840932"/>
    <lineage>
        <taxon>Bacteria</taxon>
        <taxon>Bacillati</taxon>
        <taxon>Bacillota</taxon>
        <taxon>Bacilli</taxon>
        <taxon>Bacillales</taxon>
        <taxon>Candidatus Scatoplasma</taxon>
    </lineage>
</organism>
<keyword evidence="1 2" id="KW-0560">Oxidoreductase</keyword>
<evidence type="ECO:0000313" key="3">
    <source>
        <dbReference type="Proteomes" id="UP000823629"/>
    </source>
</evidence>
<dbReference type="AlphaFoldDB" id="A0A9D9DA09"/>
<dbReference type="NCBIfam" id="NF009750">
    <property type="entry name" value="PRK13260.1"/>
    <property type="match status" value="1"/>
</dbReference>
<comment type="caution">
    <text evidence="2">The sequence shown here is derived from an EMBL/GenBank/DDBJ whole genome shotgun (WGS) entry which is preliminary data.</text>
</comment>
<dbReference type="SUPFAM" id="SSF89733">
    <property type="entry name" value="L-sulfolactate dehydrogenase-like"/>
    <property type="match status" value="1"/>
</dbReference>
<dbReference type="EC" id="1.1.1.130" evidence="2"/>
<evidence type="ECO:0000256" key="1">
    <source>
        <dbReference type="ARBA" id="ARBA00023002"/>
    </source>
</evidence>